<gene>
    <name evidence="1" type="ORF">GLW00_03350</name>
</gene>
<dbReference type="OrthoDB" id="9921221at2"/>
<dbReference type="GeneID" id="78006012"/>
<name>A0A845F7K1_9BACI</name>
<dbReference type="EMBL" id="WMFA01000001">
    <property type="protein sequence ID" value="MYL69869.1"/>
    <property type="molecule type" value="Genomic_DNA"/>
</dbReference>
<proteinExistence type="predicted"/>
<dbReference type="Proteomes" id="UP000450457">
    <property type="component" value="Unassembled WGS sequence"/>
</dbReference>
<accession>A0A845F7K1</accession>
<organism evidence="1 2">
    <name type="scientific">Halobacillus litoralis</name>
    <dbReference type="NCBI Taxonomy" id="45668"/>
    <lineage>
        <taxon>Bacteria</taxon>
        <taxon>Bacillati</taxon>
        <taxon>Bacillota</taxon>
        <taxon>Bacilli</taxon>
        <taxon>Bacillales</taxon>
        <taxon>Bacillaceae</taxon>
        <taxon>Halobacillus</taxon>
    </lineage>
</organism>
<evidence type="ECO:0000313" key="2">
    <source>
        <dbReference type="Proteomes" id="UP000450457"/>
    </source>
</evidence>
<dbReference type="RefSeq" id="WP_160911222.1">
    <property type="nucleotide sequence ID" value="NZ_WMFA01000001.1"/>
</dbReference>
<dbReference type="AlphaFoldDB" id="A0A845F7K1"/>
<protein>
    <submittedName>
        <fullName evidence="1">Uncharacterized protein</fullName>
    </submittedName>
</protein>
<reference evidence="1 2" key="1">
    <citation type="submission" date="2019-11" db="EMBL/GenBank/DDBJ databases">
        <title>Genome sequences of 17 halophilic strains isolated from different environments.</title>
        <authorList>
            <person name="Furrow R.E."/>
        </authorList>
    </citation>
    <scope>NUCLEOTIDE SEQUENCE [LARGE SCALE GENOMIC DNA]</scope>
    <source>
        <strain evidence="1 2">SL-4</strain>
    </source>
</reference>
<comment type="caution">
    <text evidence="1">The sequence shown here is derived from an EMBL/GenBank/DDBJ whole genome shotgun (WGS) entry which is preliminary data.</text>
</comment>
<evidence type="ECO:0000313" key="1">
    <source>
        <dbReference type="EMBL" id="MYL69869.1"/>
    </source>
</evidence>
<sequence>MGDLIPFRRTGNKKLDDAILKFQMHVEKMKKAKSKAEINYHYNEALHVLKEARNKREER</sequence>